<organism evidence="2 3">
    <name type="scientific">Ditylenchus destructor</name>
    <dbReference type="NCBI Taxonomy" id="166010"/>
    <lineage>
        <taxon>Eukaryota</taxon>
        <taxon>Metazoa</taxon>
        <taxon>Ecdysozoa</taxon>
        <taxon>Nematoda</taxon>
        <taxon>Chromadorea</taxon>
        <taxon>Rhabditida</taxon>
        <taxon>Tylenchina</taxon>
        <taxon>Tylenchomorpha</taxon>
        <taxon>Sphaerularioidea</taxon>
        <taxon>Anguinidae</taxon>
        <taxon>Anguininae</taxon>
        <taxon>Ditylenchus</taxon>
    </lineage>
</organism>
<keyword evidence="3" id="KW-1185">Reference proteome</keyword>
<proteinExistence type="predicted"/>
<gene>
    <name evidence="2" type="ORF">DdX_16664</name>
</gene>
<evidence type="ECO:0000313" key="3">
    <source>
        <dbReference type="Proteomes" id="UP001201812"/>
    </source>
</evidence>
<name>A0AAD4MT66_9BILA</name>
<sequence length="362" mass="39804">MDPSERRMLLEELQELEHQAEELPKLLVWSIERIARLKSRMGDPEDDVVKAIPPKFAQRLASAKQGNGSPTVPHAAAVPPPANVQPPATQAQVSSNSSLFFTANTYVQEAGPNSKKARTVLQNADKPESFPATGGSVHQGKNFAANLAQDQANAMASGLRVGPSDLHPRGIPQYVPGDPNPWPAFNGYPNHIFEGCKTDNDKRRAKEKFQQWNPHLFPHRTAIAKRIAKISAQEDAGTLEDGGPERARLDWLRSLSASGGKANAQEPTMLDRIIDYVRNIESSGTQQDIGDNLQDVQDPEIEQAVSNIPIPQSEPTFQNAPNFQQIGPTQPQTDLNMQNLAKSRLVINFQRPTDPADKKLTF</sequence>
<dbReference type="AlphaFoldDB" id="A0AAD4MT66"/>
<dbReference type="Proteomes" id="UP001201812">
    <property type="component" value="Unassembled WGS sequence"/>
</dbReference>
<comment type="caution">
    <text evidence="2">The sequence shown here is derived from an EMBL/GenBank/DDBJ whole genome shotgun (WGS) entry which is preliminary data.</text>
</comment>
<evidence type="ECO:0000313" key="2">
    <source>
        <dbReference type="EMBL" id="KAI1700509.1"/>
    </source>
</evidence>
<evidence type="ECO:0000256" key="1">
    <source>
        <dbReference type="SAM" id="MobiDB-lite"/>
    </source>
</evidence>
<feature type="region of interest" description="Disordered" evidence="1">
    <location>
        <begin position="61"/>
        <end position="91"/>
    </location>
</feature>
<dbReference type="EMBL" id="JAKKPZ010000143">
    <property type="protein sequence ID" value="KAI1700509.1"/>
    <property type="molecule type" value="Genomic_DNA"/>
</dbReference>
<protein>
    <submittedName>
        <fullName evidence="2">Uncharacterized protein</fullName>
    </submittedName>
</protein>
<reference evidence="2" key="1">
    <citation type="submission" date="2022-01" db="EMBL/GenBank/DDBJ databases">
        <title>Genome Sequence Resource for Two Populations of Ditylenchus destructor, the Migratory Endoparasitic Phytonematode.</title>
        <authorList>
            <person name="Zhang H."/>
            <person name="Lin R."/>
            <person name="Xie B."/>
        </authorList>
    </citation>
    <scope>NUCLEOTIDE SEQUENCE</scope>
    <source>
        <strain evidence="2">BazhouSP</strain>
    </source>
</reference>
<accession>A0AAD4MT66</accession>